<evidence type="ECO:0000256" key="2">
    <source>
        <dbReference type="ARBA" id="ARBA00010101"/>
    </source>
</evidence>
<dbReference type="GO" id="GO:0004105">
    <property type="term" value="F:choline-phosphate cytidylyltransferase activity"/>
    <property type="evidence" value="ECO:0007669"/>
    <property type="project" value="UniProtKB-EC"/>
</dbReference>
<feature type="domain" description="Cytidyltransferase-like" evidence="12">
    <location>
        <begin position="129"/>
        <end position="255"/>
    </location>
</feature>
<proteinExistence type="inferred from homology"/>
<evidence type="ECO:0000313" key="14">
    <source>
        <dbReference type="Proteomes" id="UP001212152"/>
    </source>
</evidence>
<keyword evidence="8" id="KW-1208">Phospholipid metabolism</keyword>
<evidence type="ECO:0000256" key="6">
    <source>
        <dbReference type="ARBA" id="ARBA00023098"/>
    </source>
</evidence>
<dbReference type="GO" id="GO:0031210">
    <property type="term" value="F:phosphatidylcholine binding"/>
    <property type="evidence" value="ECO:0007669"/>
    <property type="project" value="TreeGrafter"/>
</dbReference>
<evidence type="ECO:0000256" key="5">
    <source>
        <dbReference type="ARBA" id="ARBA00022695"/>
    </source>
</evidence>
<feature type="compositionally biased region" description="Low complexity" evidence="11">
    <location>
        <begin position="359"/>
        <end position="374"/>
    </location>
</feature>
<sequence>MSSSAPAAAPPTTPKRKRAPTSPASEPVEPSSPSSPTSLYPAVPALPATSTTPKQKDKDASVIVPQPTKVRKTDSPSAVAASSTAAGGGAGPGAQLAESMMDKSRVASGAMPANLKPPPTDRPVRIYSDGIWDLFHFGHAKALEQAKKIFPNVELLVGVCNDQLTHAKKGKTVMTDIERYESLRHCKWVDEVVPDAPWVIDQAFLDLHRIDYVAHDDIPYKSTDSDDVYSFVKKQGRFIPTARTEGVSTSDLITRIVRNYDAYVRRNLERGVSPKELNISFFKEKEIRMKSRITNVKQSLQSRIQQGESSIRQNWVDTKNDLPPYVKTTLDYWDEISTDLVKGFTGLFGQEGIPRILFRPRTSSRDNSPSSPLSEGGARRWPFGSRSSSPTPGDDEERRRANEEDDEDEDNEDEDEEADEEDGTSPERGRKKHVTRSGEVDDANEEWEKQ</sequence>
<dbReference type="EMBL" id="JADGJQ010000087">
    <property type="protein sequence ID" value="KAJ3171353.1"/>
    <property type="molecule type" value="Genomic_DNA"/>
</dbReference>
<evidence type="ECO:0000256" key="7">
    <source>
        <dbReference type="ARBA" id="ARBA00023209"/>
    </source>
</evidence>
<dbReference type="SUPFAM" id="SSF52374">
    <property type="entry name" value="Nucleotidylyl transferase"/>
    <property type="match status" value="1"/>
</dbReference>
<comment type="caution">
    <text evidence="13">The sequence shown here is derived from an EMBL/GenBank/DDBJ whole genome shotgun (WGS) entry which is preliminary data.</text>
</comment>
<dbReference type="InterPro" id="IPR014729">
    <property type="entry name" value="Rossmann-like_a/b/a_fold"/>
</dbReference>
<evidence type="ECO:0000256" key="10">
    <source>
        <dbReference type="ARBA" id="ARBA00026101"/>
    </source>
</evidence>
<dbReference type="GO" id="GO:0005635">
    <property type="term" value="C:nuclear envelope"/>
    <property type="evidence" value="ECO:0007669"/>
    <property type="project" value="TreeGrafter"/>
</dbReference>
<feature type="compositionally biased region" description="Low complexity" evidence="11">
    <location>
        <begin position="20"/>
        <end position="38"/>
    </location>
</feature>
<evidence type="ECO:0000259" key="12">
    <source>
        <dbReference type="Pfam" id="PF01467"/>
    </source>
</evidence>
<dbReference type="InterPro" id="IPR045049">
    <property type="entry name" value="Pcy1-like"/>
</dbReference>
<keyword evidence="4" id="KW-0808">Transferase</keyword>
<comment type="similarity">
    <text evidence="2">Belongs to the cytidylyltransferase family.</text>
</comment>
<dbReference type="FunFam" id="3.40.50.620:FF:000016">
    <property type="entry name" value="Putative choline-phosphate cytidylyltransferase B"/>
    <property type="match status" value="1"/>
</dbReference>
<feature type="compositionally biased region" description="Low complexity" evidence="11">
    <location>
        <begin position="75"/>
        <end position="85"/>
    </location>
</feature>
<dbReference type="CDD" id="cd02174">
    <property type="entry name" value="CCT"/>
    <property type="match status" value="1"/>
</dbReference>
<evidence type="ECO:0000313" key="13">
    <source>
        <dbReference type="EMBL" id="KAJ3171353.1"/>
    </source>
</evidence>
<dbReference type="InterPro" id="IPR004821">
    <property type="entry name" value="Cyt_trans-like"/>
</dbReference>
<comment type="pathway">
    <text evidence="1">Lipid metabolism.</text>
</comment>
<dbReference type="PANTHER" id="PTHR10739">
    <property type="entry name" value="CYTIDYLYLTRANSFERASE"/>
    <property type="match status" value="1"/>
</dbReference>
<keyword evidence="5" id="KW-0548">Nucleotidyltransferase</keyword>
<feature type="compositionally biased region" description="Acidic residues" evidence="11">
    <location>
        <begin position="440"/>
        <end position="450"/>
    </location>
</feature>
<dbReference type="NCBIfam" id="TIGR00125">
    <property type="entry name" value="cyt_tran_rel"/>
    <property type="match status" value="1"/>
</dbReference>
<feature type="region of interest" description="Disordered" evidence="11">
    <location>
        <begin position="1"/>
        <end position="122"/>
    </location>
</feature>
<dbReference type="Gene3D" id="3.40.50.620">
    <property type="entry name" value="HUPs"/>
    <property type="match status" value="1"/>
</dbReference>
<feature type="region of interest" description="Disordered" evidence="11">
    <location>
        <begin position="358"/>
        <end position="450"/>
    </location>
</feature>
<feature type="compositionally biased region" description="Acidic residues" evidence="11">
    <location>
        <begin position="403"/>
        <end position="424"/>
    </location>
</feature>
<dbReference type="Proteomes" id="UP001212152">
    <property type="component" value="Unassembled WGS sequence"/>
</dbReference>
<evidence type="ECO:0000256" key="11">
    <source>
        <dbReference type="SAM" id="MobiDB-lite"/>
    </source>
</evidence>
<keyword evidence="7" id="KW-0594">Phospholipid biosynthesis</keyword>
<keyword evidence="6" id="KW-0443">Lipid metabolism</keyword>
<accession>A0AAD5XP91</accession>
<evidence type="ECO:0000256" key="3">
    <source>
        <dbReference type="ARBA" id="ARBA00022516"/>
    </source>
</evidence>
<dbReference type="InterPro" id="IPR041723">
    <property type="entry name" value="CCT"/>
</dbReference>
<dbReference type="EC" id="2.7.7.15" evidence="10"/>
<dbReference type="PANTHER" id="PTHR10739:SF13">
    <property type="entry name" value="CHOLINE-PHOSPHATE CYTIDYLYLTRANSFERASE"/>
    <property type="match status" value="1"/>
</dbReference>
<evidence type="ECO:0000256" key="4">
    <source>
        <dbReference type="ARBA" id="ARBA00022679"/>
    </source>
</evidence>
<name>A0AAD5XP91_9FUNG</name>
<dbReference type="AlphaFoldDB" id="A0AAD5XP91"/>
<protein>
    <recommendedName>
        <fullName evidence="10">choline-phosphate cytidylyltransferase</fullName>
        <ecNumber evidence="10">2.7.7.15</ecNumber>
    </recommendedName>
</protein>
<gene>
    <name evidence="13" type="ORF">HDU87_008379</name>
</gene>
<evidence type="ECO:0000256" key="8">
    <source>
        <dbReference type="ARBA" id="ARBA00023264"/>
    </source>
</evidence>
<comment type="pathway">
    <text evidence="9">Phospholipid metabolism; phosphatidylcholine biosynthesis; phosphatidylcholine from phosphocholine: step 1/2.</text>
</comment>
<evidence type="ECO:0000256" key="9">
    <source>
        <dbReference type="ARBA" id="ARBA00025706"/>
    </source>
</evidence>
<organism evidence="13 14">
    <name type="scientific">Geranomyces variabilis</name>
    <dbReference type="NCBI Taxonomy" id="109894"/>
    <lineage>
        <taxon>Eukaryota</taxon>
        <taxon>Fungi</taxon>
        <taxon>Fungi incertae sedis</taxon>
        <taxon>Chytridiomycota</taxon>
        <taxon>Chytridiomycota incertae sedis</taxon>
        <taxon>Chytridiomycetes</taxon>
        <taxon>Spizellomycetales</taxon>
        <taxon>Powellomycetaceae</taxon>
        <taxon>Geranomyces</taxon>
    </lineage>
</organism>
<keyword evidence="3" id="KW-0444">Lipid biosynthesis</keyword>
<reference evidence="13" key="1">
    <citation type="submission" date="2020-05" db="EMBL/GenBank/DDBJ databases">
        <title>Phylogenomic resolution of chytrid fungi.</title>
        <authorList>
            <person name="Stajich J.E."/>
            <person name="Amses K."/>
            <person name="Simmons R."/>
            <person name="Seto K."/>
            <person name="Myers J."/>
            <person name="Bonds A."/>
            <person name="Quandt C.A."/>
            <person name="Barry K."/>
            <person name="Liu P."/>
            <person name="Grigoriev I."/>
            <person name="Longcore J.E."/>
            <person name="James T.Y."/>
        </authorList>
    </citation>
    <scope>NUCLEOTIDE SEQUENCE</scope>
    <source>
        <strain evidence="13">JEL0379</strain>
    </source>
</reference>
<dbReference type="Pfam" id="PF01467">
    <property type="entry name" value="CTP_transf_like"/>
    <property type="match status" value="1"/>
</dbReference>
<keyword evidence="14" id="KW-1185">Reference proteome</keyword>
<evidence type="ECO:0000256" key="1">
    <source>
        <dbReference type="ARBA" id="ARBA00005189"/>
    </source>
</evidence>